<dbReference type="EMBL" id="CAJVQB010001599">
    <property type="protein sequence ID" value="CAG8542501.1"/>
    <property type="molecule type" value="Genomic_DNA"/>
</dbReference>
<sequence>MSNKKVSHDPNKKMKRLVNLQKWFKDSDVIEYEYSYENKKEIGSGGFGTVYSAERDGEIFALKSFKNDDVNNETKEFIKELKQLHAISSHPNINLFYGITRDPETNKFMLVLQFANRGNLRQYLKKKWQDGIFGISVNEVIQISKQITNGLGHLHKHSIIHCDLHSKNILINDDKFLIADFGLSRKIGDTYSSSNSITKGMPAYLDPHCCCQPGKKPDEKSDIYSLG</sequence>
<evidence type="ECO:0000313" key="4">
    <source>
        <dbReference type="Proteomes" id="UP000789901"/>
    </source>
</evidence>
<evidence type="ECO:0000256" key="1">
    <source>
        <dbReference type="PROSITE-ProRule" id="PRU10141"/>
    </source>
</evidence>
<name>A0ABM8W753_GIGMA</name>
<dbReference type="PANTHER" id="PTHR44329">
    <property type="entry name" value="SERINE/THREONINE-PROTEIN KINASE TNNI3K-RELATED"/>
    <property type="match status" value="1"/>
</dbReference>
<proteinExistence type="predicted"/>
<keyword evidence="1" id="KW-0067">ATP-binding</keyword>
<comment type="caution">
    <text evidence="3">The sequence shown here is derived from an EMBL/GenBank/DDBJ whole genome shotgun (WGS) entry which is preliminary data.</text>
</comment>
<dbReference type="Proteomes" id="UP000789901">
    <property type="component" value="Unassembled WGS sequence"/>
</dbReference>
<accession>A0ABM8W753</accession>
<evidence type="ECO:0000259" key="2">
    <source>
        <dbReference type="PROSITE" id="PS50011"/>
    </source>
</evidence>
<dbReference type="SUPFAM" id="SSF56112">
    <property type="entry name" value="Protein kinase-like (PK-like)"/>
    <property type="match status" value="1"/>
</dbReference>
<gene>
    <name evidence="3" type="ORF">GMARGA_LOCUS4153</name>
</gene>
<dbReference type="PIRSF" id="PIRSF000654">
    <property type="entry name" value="Integrin-linked_kinase"/>
    <property type="match status" value="1"/>
</dbReference>
<dbReference type="InterPro" id="IPR000719">
    <property type="entry name" value="Prot_kinase_dom"/>
</dbReference>
<dbReference type="PROSITE" id="PS50011">
    <property type="entry name" value="PROTEIN_KINASE_DOM"/>
    <property type="match status" value="1"/>
</dbReference>
<dbReference type="Gene3D" id="1.10.510.10">
    <property type="entry name" value="Transferase(Phosphotransferase) domain 1"/>
    <property type="match status" value="1"/>
</dbReference>
<feature type="domain" description="Protein kinase" evidence="2">
    <location>
        <begin position="36"/>
        <end position="227"/>
    </location>
</feature>
<dbReference type="InterPro" id="IPR011009">
    <property type="entry name" value="Kinase-like_dom_sf"/>
</dbReference>
<evidence type="ECO:0000313" key="3">
    <source>
        <dbReference type="EMBL" id="CAG8542501.1"/>
    </source>
</evidence>
<dbReference type="InterPro" id="IPR017441">
    <property type="entry name" value="Protein_kinase_ATP_BS"/>
</dbReference>
<reference evidence="3 4" key="1">
    <citation type="submission" date="2021-06" db="EMBL/GenBank/DDBJ databases">
        <authorList>
            <person name="Kallberg Y."/>
            <person name="Tangrot J."/>
            <person name="Rosling A."/>
        </authorList>
    </citation>
    <scope>NUCLEOTIDE SEQUENCE [LARGE SCALE GENOMIC DNA]</scope>
    <source>
        <strain evidence="3 4">120-4 pot B 10/14</strain>
    </source>
</reference>
<keyword evidence="1" id="KW-0547">Nucleotide-binding</keyword>
<organism evidence="3 4">
    <name type="scientific">Gigaspora margarita</name>
    <dbReference type="NCBI Taxonomy" id="4874"/>
    <lineage>
        <taxon>Eukaryota</taxon>
        <taxon>Fungi</taxon>
        <taxon>Fungi incertae sedis</taxon>
        <taxon>Mucoromycota</taxon>
        <taxon>Glomeromycotina</taxon>
        <taxon>Glomeromycetes</taxon>
        <taxon>Diversisporales</taxon>
        <taxon>Gigasporaceae</taxon>
        <taxon>Gigaspora</taxon>
    </lineage>
</organism>
<feature type="non-terminal residue" evidence="3">
    <location>
        <position position="227"/>
    </location>
</feature>
<dbReference type="PROSITE" id="PS00107">
    <property type="entry name" value="PROTEIN_KINASE_ATP"/>
    <property type="match status" value="1"/>
</dbReference>
<feature type="binding site" evidence="1">
    <location>
        <position position="63"/>
    </location>
    <ligand>
        <name>ATP</name>
        <dbReference type="ChEBI" id="CHEBI:30616"/>
    </ligand>
</feature>
<dbReference type="Pfam" id="PF00069">
    <property type="entry name" value="Pkinase"/>
    <property type="match status" value="1"/>
</dbReference>
<keyword evidence="4" id="KW-1185">Reference proteome</keyword>
<protein>
    <submittedName>
        <fullName evidence="3">29389_t:CDS:1</fullName>
    </submittedName>
</protein>
<dbReference type="InterPro" id="IPR051681">
    <property type="entry name" value="Ser/Thr_Kinases-Pseudokinases"/>
</dbReference>